<evidence type="ECO:0000259" key="8">
    <source>
        <dbReference type="Pfam" id="PF00557"/>
    </source>
</evidence>
<feature type="binding site" evidence="7">
    <location>
        <position position="334"/>
    </location>
    <ligand>
        <name>Mn(2+)</name>
        <dbReference type="ChEBI" id="CHEBI:29035"/>
        <label>1</label>
    </ligand>
</feature>
<dbReference type="PANTHER" id="PTHR43226:SF8">
    <property type="entry name" value="XAA-PRO DIPEPTIDASE"/>
    <property type="match status" value="1"/>
</dbReference>
<dbReference type="GO" id="GO:0016795">
    <property type="term" value="F:phosphoric triester hydrolase activity"/>
    <property type="evidence" value="ECO:0007669"/>
    <property type="project" value="InterPro"/>
</dbReference>
<comment type="function">
    <text evidence="7">Splits dipeptides with a prolyl residue in the C-terminal position.</text>
</comment>
<dbReference type="InterPro" id="IPR000994">
    <property type="entry name" value="Pept_M24"/>
</dbReference>
<organism evidence="10 11">
    <name type="scientific">Parashewanella curva</name>
    <dbReference type="NCBI Taxonomy" id="2338552"/>
    <lineage>
        <taxon>Bacteria</taxon>
        <taxon>Pseudomonadati</taxon>
        <taxon>Pseudomonadota</taxon>
        <taxon>Gammaproteobacteria</taxon>
        <taxon>Alteromonadales</taxon>
        <taxon>Shewanellaceae</taxon>
        <taxon>Parashewanella</taxon>
    </lineage>
</organism>
<feature type="domain" description="Xaa-Pro dipeptidase N-terminal" evidence="9">
    <location>
        <begin position="5"/>
        <end position="154"/>
    </location>
</feature>
<feature type="binding site" evidence="7">
    <location>
        <position position="417"/>
    </location>
    <ligand>
        <name>Mn(2+)</name>
        <dbReference type="ChEBI" id="CHEBI:29035"/>
        <label>1</label>
    </ligand>
</feature>
<keyword evidence="2 7" id="KW-0479">Metal-binding</keyword>
<feature type="binding site" evidence="7">
    <location>
        <position position="254"/>
    </location>
    <ligand>
        <name>Mn(2+)</name>
        <dbReference type="ChEBI" id="CHEBI:29035"/>
        <label>1</label>
    </ligand>
</feature>
<keyword evidence="4 7" id="KW-0224">Dipeptidase</keyword>
<evidence type="ECO:0000256" key="2">
    <source>
        <dbReference type="ARBA" id="ARBA00022723"/>
    </source>
</evidence>
<dbReference type="HAMAP" id="MF_01279">
    <property type="entry name" value="X_Pro_dipeptid"/>
    <property type="match status" value="1"/>
</dbReference>
<evidence type="ECO:0000256" key="7">
    <source>
        <dbReference type="HAMAP-Rule" id="MF_01279"/>
    </source>
</evidence>
<evidence type="ECO:0000313" key="11">
    <source>
        <dbReference type="Proteomes" id="UP000281474"/>
    </source>
</evidence>
<dbReference type="AlphaFoldDB" id="A0A3L8PZM5"/>
<dbReference type="GO" id="GO:0006508">
    <property type="term" value="P:proteolysis"/>
    <property type="evidence" value="ECO:0007669"/>
    <property type="project" value="UniProtKB-KW"/>
</dbReference>
<feature type="binding site" evidence="7">
    <location>
        <position position="417"/>
    </location>
    <ligand>
        <name>Mn(2+)</name>
        <dbReference type="ChEBI" id="CHEBI:29035"/>
        <label>2</label>
    </ligand>
</feature>
<keyword evidence="11" id="KW-1185">Reference proteome</keyword>
<evidence type="ECO:0000313" key="10">
    <source>
        <dbReference type="EMBL" id="RLV60811.1"/>
    </source>
</evidence>
<dbReference type="RefSeq" id="WP_121837894.1">
    <property type="nucleotide sequence ID" value="NZ_ML014760.1"/>
</dbReference>
<dbReference type="OrthoDB" id="9806388at2"/>
<dbReference type="InterPro" id="IPR001131">
    <property type="entry name" value="Peptidase_M24B_aminopep-P_CS"/>
</dbReference>
<comment type="caution">
    <text evidence="10">The sequence shown here is derived from an EMBL/GenBank/DDBJ whole genome shotgun (WGS) entry which is preliminary data.</text>
</comment>
<feature type="domain" description="Peptidase M24" evidence="8">
    <location>
        <begin position="165"/>
        <end position="423"/>
    </location>
</feature>
<dbReference type="Gene3D" id="3.40.350.10">
    <property type="entry name" value="Creatinase/prolidase N-terminal domain"/>
    <property type="match status" value="1"/>
</dbReference>
<keyword evidence="5 7" id="KW-0482">Metalloprotease</keyword>
<evidence type="ECO:0000256" key="4">
    <source>
        <dbReference type="ARBA" id="ARBA00022997"/>
    </source>
</evidence>
<evidence type="ECO:0000256" key="3">
    <source>
        <dbReference type="ARBA" id="ARBA00022801"/>
    </source>
</evidence>
<evidence type="ECO:0000256" key="1">
    <source>
        <dbReference type="ARBA" id="ARBA00022670"/>
    </source>
</evidence>
<dbReference type="Pfam" id="PF00557">
    <property type="entry name" value="Peptidase_M24"/>
    <property type="match status" value="1"/>
</dbReference>
<keyword evidence="1 7" id="KW-0645">Protease</keyword>
<dbReference type="InterPro" id="IPR048819">
    <property type="entry name" value="PepQ_N"/>
</dbReference>
<dbReference type="Proteomes" id="UP000281474">
    <property type="component" value="Unassembled WGS sequence"/>
</dbReference>
<feature type="binding site" evidence="7">
    <location>
        <position position="379"/>
    </location>
    <ligand>
        <name>Mn(2+)</name>
        <dbReference type="ChEBI" id="CHEBI:29035"/>
        <label>1</label>
    </ligand>
</feature>
<accession>A0A3L8PZM5</accession>
<dbReference type="NCBIfam" id="NF010133">
    <property type="entry name" value="PRK13607.1"/>
    <property type="match status" value="1"/>
</dbReference>
<dbReference type="GO" id="GO:0004177">
    <property type="term" value="F:aminopeptidase activity"/>
    <property type="evidence" value="ECO:0007669"/>
    <property type="project" value="TreeGrafter"/>
</dbReference>
<dbReference type="InterPro" id="IPR022846">
    <property type="entry name" value="X_Pro_dipept"/>
</dbReference>
<comment type="cofactor">
    <cofactor evidence="7">
        <name>Mn(2+)</name>
        <dbReference type="ChEBI" id="CHEBI:29035"/>
    </cofactor>
    <text evidence="7">Binds 2 manganese ions per subunit.</text>
</comment>
<comment type="catalytic activity">
    <reaction evidence="7">
        <text>Xaa-L-Pro dipeptide + H2O = an L-alpha-amino acid + L-proline</text>
        <dbReference type="Rhea" id="RHEA:76407"/>
        <dbReference type="ChEBI" id="CHEBI:15377"/>
        <dbReference type="ChEBI" id="CHEBI:59869"/>
        <dbReference type="ChEBI" id="CHEBI:60039"/>
        <dbReference type="ChEBI" id="CHEBI:195196"/>
        <dbReference type="EC" id="3.4.13.9"/>
    </reaction>
</comment>
<evidence type="ECO:0000256" key="6">
    <source>
        <dbReference type="ARBA" id="ARBA00023211"/>
    </source>
</evidence>
<protein>
    <recommendedName>
        <fullName evidence="7">Xaa-Pro dipeptidase</fullName>
        <shortName evidence="7">X-Pro dipeptidase</shortName>
        <ecNumber evidence="7">3.4.13.9</ecNumber>
    </recommendedName>
    <alternativeName>
        <fullName evidence="7">Imidodipeptidase</fullName>
    </alternativeName>
    <alternativeName>
        <fullName evidence="7">Proline dipeptidase</fullName>
        <shortName evidence="7">Prolidase</shortName>
    </alternativeName>
</protein>
<dbReference type="InterPro" id="IPR029149">
    <property type="entry name" value="Creatin/AminoP/Spt16_N"/>
</dbReference>
<comment type="similarity">
    <text evidence="7">Belongs to the peptidase M24B family. Bacterial-type prolidase subfamily.</text>
</comment>
<gene>
    <name evidence="7" type="primary">pepQ</name>
    <name evidence="10" type="ORF">D5018_04925</name>
</gene>
<sequence>MTIGQHFSQHIAELNQRTREICQRENLSGLVIHSGQLKYQFLDDMAYPFKVNPNFKGWLPLIDNPNCWVVTDGCTKPTLIYYRPVDFWHKVSDVPETYWTNEFDIKLLTKADQVDTLLPSNIAHWAYLGDEVSFAEQLGFSHINPSRVENYLHFQRSFKTEYELDCLREANRLAVNGHLAAKQAFLSGGSEFDIQLEYLKAVGQGENDVPYNNIIALNENAAILHYMILEHQKPAEHRSFLIDAGATCGGYASDITRTYSAEQNRFASLIAAMDKLQHEIIAEMKVGKSYVDLHLLTHQKVAQVLLDSELATGNPELLIDSGITRAFFPHGLGHMLGLQVHDVAGFSSDEQGTHVASPAEHPFLRCTRTLDVGQVLTIEPGLYIIDTLLSELDVKSRQQVNWKVVDELRPFGGIRIEDNVIVHADRIENMTRDFGLA</sequence>
<feature type="binding site" evidence="7">
    <location>
        <position position="254"/>
    </location>
    <ligand>
        <name>Mn(2+)</name>
        <dbReference type="ChEBI" id="CHEBI:29035"/>
        <label>2</label>
    </ligand>
</feature>
<dbReference type="InterPro" id="IPR036005">
    <property type="entry name" value="Creatinase/aminopeptidase-like"/>
</dbReference>
<keyword evidence="3 7" id="KW-0378">Hydrolase</keyword>
<dbReference type="InterPro" id="IPR052433">
    <property type="entry name" value="X-Pro_dipept-like"/>
</dbReference>
<name>A0A3L8PZM5_9GAMM</name>
<dbReference type="GO" id="GO:0005829">
    <property type="term" value="C:cytosol"/>
    <property type="evidence" value="ECO:0007669"/>
    <property type="project" value="TreeGrafter"/>
</dbReference>
<dbReference type="GO" id="GO:0008235">
    <property type="term" value="F:metalloexopeptidase activity"/>
    <property type="evidence" value="ECO:0007669"/>
    <property type="project" value="UniProtKB-UniRule"/>
</dbReference>
<evidence type="ECO:0000259" key="9">
    <source>
        <dbReference type="Pfam" id="PF21216"/>
    </source>
</evidence>
<proteinExistence type="inferred from homology"/>
<dbReference type="SUPFAM" id="SSF55920">
    <property type="entry name" value="Creatinase/aminopeptidase"/>
    <property type="match status" value="1"/>
</dbReference>
<dbReference type="GO" id="GO:0046872">
    <property type="term" value="F:metal ion binding"/>
    <property type="evidence" value="ECO:0007669"/>
    <property type="project" value="UniProtKB-KW"/>
</dbReference>
<keyword evidence="6 7" id="KW-0464">Manganese</keyword>
<evidence type="ECO:0000256" key="5">
    <source>
        <dbReference type="ARBA" id="ARBA00023049"/>
    </source>
</evidence>
<dbReference type="GO" id="GO:0102009">
    <property type="term" value="F:proline dipeptidase activity"/>
    <property type="evidence" value="ECO:0007669"/>
    <property type="project" value="UniProtKB-EC"/>
</dbReference>
<dbReference type="EMBL" id="QZEI01000011">
    <property type="protein sequence ID" value="RLV60811.1"/>
    <property type="molecule type" value="Genomic_DNA"/>
</dbReference>
<dbReference type="Gene3D" id="3.90.230.10">
    <property type="entry name" value="Creatinase/methionine aminopeptidase superfamily"/>
    <property type="match status" value="1"/>
</dbReference>
<dbReference type="PROSITE" id="PS00491">
    <property type="entry name" value="PROLINE_PEPTIDASE"/>
    <property type="match status" value="1"/>
</dbReference>
<reference evidence="10 11" key="1">
    <citation type="submission" date="2018-09" db="EMBL/GenBank/DDBJ databases">
        <title>Phylogeny of the Shewanellaceae, and recommendation for two new genera, Pseudoshewanella and Parashewanella.</title>
        <authorList>
            <person name="Wang G."/>
        </authorList>
    </citation>
    <scope>NUCLEOTIDE SEQUENCE [LARGE SCALE GENOMIC DNA]</scope>
    <source>
        <strain evidence="10 11">C51</strain>
    </source>
</reference>
<dbReference type="Pfam" id="PF21216">
    <property type="entry name" value="PepQ_N"/>
    <property type="match status" value="1"/>
</dbReference>
<dbReference type="CDD" id="cd01087">
    <property type="entry name" value="Prolidase"/>
    <property type="match status" value="1"/>
</dbReference>
<feature type="binding site" evidence="7">
    <location>
        <position position="243"/>
    </location>
    <ligand>
        <name>Mn(2+)</name>
        <dbReference type="ChEBI" id="CHEBI:29035"/>
        <label>2</label>
    </ligand>
</feature>
<dbReference type="EC" id="3.4.13.9" evidence="7"/>
<dbReference type="PANTHER" id="PTHR43226">
    <property type="entry name" value="XAA-PRO AMINOPEPTIDASE 3"/>
    <property type="match status" value="1"/>
</dbReference>